<keyword evidence="1 3" id="KW-0732">Signal</keyword>
<accession>A0AAW8YHI2</accession>
<organism evidence="5 6">
    <name type="scientific">Pediococcus acidilactici</name>
    <dbReference type="NCBI Taxonomy" id="1254"/>
    <lineage>
        <taxon>Bacteria</taxon>
        <taxon>Bacillati</taxon>
        <taxon>Bacillota</taxon>
        <taxon>Bacilli</taxon>
        <taxon>Lactobacillales</taxon>
        <taxon>Lactobacillaceae</taxon>
        <taxon>Pediococcus</taxon>
        <taxon>Pediococcus acidilactici group</taxon>
    </lineage>
</organism>
<dbReference type="Pfam" id="PF16729">
    <property type="entry name" value="DUF5067"/>
    <property type="match status" value="1"/>
</dbReference>
<feature type="region of interest" description="Disordered" evidence="2">
    <location>
        <begin position="27"/>
        <end position="49"/>
    </location>
</feature>
<dbReference type="RefSeq" id="WP_317072521.1">
    <property type="nucleotide sequence ID" value="NZ_JAWJAV010000007.1"/>
</dbReference>
<reference evidence="5" key="1">
    <citation type="journal article" date="2023" name="PeerJ">
        <title>Selection and evaluation of lactic acid bacteria from chicken feces in Thailand as potential probiotics.</title>
        <authorList>
            <person name="Khurajog B."/>
            <person name="Disastra Y."/>
            <person name="Lawwyne L.D."/>
            <person name="Sirichokchatchawan W."/>
            <person name="Niyomtham W."/>
            <person name="Yindee J."/>
            <person name="Hampson D.J."/>
            <person name="Prapasarakul N."/>
        </authorList>
    </citation>
    <scope>NUCLEOTIDE SEQUENCE</scope>
    <source>
        <strain evidence="5">BF9</strain>
    </source>
</reference>
<reference evidence="5" key="2">
    <citation type="submission" date="2023-10" db="EMBL/GenBank/DDBJ databases">
        <authorList>
            <person name="Khurajog B."/>
        </authorList>
    </citation>
    <scope>NUCLEOTIDE SEQUENCE</scope>
    <source>
        <strain evidence="5">BF9</strain>
    </source>
</reference>
<feature type="compositionally biased region" description="Low complexity" evidence="2">
    <location>
        <begin position="208"/>
        <end position="227"/>
    </location>
</feature>
<evidence type="ECO:0000259" key="4">
    <source>
        <dbReference type="Pfam" id="PF16729"/>
    </source>
</evidence>
<name>A0AAW8YHI2_PEDAC</name>
<feature type="region of interest" description="Disordered" evidence="2">
    <location>
        <begin position="208"/>
        <end position="298"/>
    </location>
</feature>
<feature type="compositionally biased region" description="Polar residues" evidence="2">
    <location>
        <begin position="228"/>
        <end position="250"/>
    </location>
</feature>
<protein>
    <submittedName>
        <fullName evidence="5">DUF5067 domain-containing protein</fullName>
    </submittedName>
</protein>
<feature type="chain" id="PRO_5043970376" evidence="3">
    <location>
        <begin position="19"/>
        <end position="298"/>
    </location>
</feature>
<feature type="domain" description="DUF5067" evidence="4">
    <location>
        <begin position="41"/>
        <end position="172"/>
    </location>
</feature>
<evidence type="ECO:0000256" key="1">
    <source>
        <dbReference type="ARBA" id="ARBA00022729"/>
    </source>
</evidence>
<feature type="compositionally biased region" description="Basic and acidic residues" evidence="2">
    <location>
        <begin position="37"/>
        <end position="49"/>
    </location>
</feature>
<dbReference type="InterPro" id="IPR031989">
    <property type="entry name" value="DUF5067"/>
</dbReference>
<feature type="signal peptide" evidence="3">
    <location>
        <begin position="1"/>
        <end position="18"/>
    </location>
</feature>
<dbReference type="InterPro" id="IPR029050">
    <property type="entry name" value="Immunoprotect_excell_Ig-like"/>
</dbReference>
<evidence type="ECO:0000313" key="6">
    <source>
        <dbReference type="Proteomes" id="UP001280897"/>
    </source>
</evidence>
<dbReference type="AlphaFoldDB" id="A0AAW8YHI2"/>
<evidence type="ECO:0000256" key="3">
    <source>
        <dbReference type="SAM" id="SignalP"/>
    </source>
</evidence>
<sequence length="298" mass="32032">MKKSLTLGVVLISSIILAACGNKNSDVATNHSSSSSKVEKATSKKTDPSKRKWTYKNNIFDAGIETYKFTKTEIRDSATEGKKVLVLYCDITNNSKKEQDPSNIYMVVHAYQKTGTADKNLSVGMNAYDDDGNDPLQKYNDGLQDKLLAGKTTHAAIMFTLVNDNDVTVTFQNPEFKTIGKKVISVKGLGASTSSSSSNASSASSASSQAAQASTSQKSKPSTAQSSVTANSQKQNQVAASSNPNQSLTDFVNEHGMSPAAYKMQHDGMSEKEALDSTPRGMKSSGEIQRQNELDNQQ</sequence>
<dbReference type="Gene3D" id="2.60.40.1240">
    <property type="match status" value="1"/>
</dbReference>
<comment type="caution">
    <text evidence="5">The sequence shown here is derived from an EMBL/GenBank/DDBJ whole genome shotgun (WGS) entry which is preliminary data.</text>
</comment>
<proteinExistence type="predicted"/>
<feature type="compositionally biased region" description="Basic and acidic residues" evidence="2">
    <location>
        <begin position="264"/>
        <end position="275"/>
    </location>
</feature>
<dbReference type="EMBL" id="JAWJAV010000007">
    <property type="protein sequence ID" value="MDV2621980.1"/>
    <property type="molecule type" value="Genomic_DNA"/>
</dbReference>
<feature type="compositionally biased region" description="Polar residues" evidence="2">
    <location>
        <begin position="286"/>
        <end position="298"/>
    </location>
</feature>
<gene>
    <name evidence="5" type="ORF">R0G89_09570</name>
</gene>
<dbReference type="Proteomes" id="UP001280897">
    <property type="component" value="Unassembled WGS sequence"/>
</dbReference>
<dbReference type="PROSITE" id="PS51257">
    <property type="entry name" value="PROKAR_LIPOPROTEIN"/>
    <property type="match status" value="1"/>
</dbReference>
<evidence type="ECO:0000313" key="5">
    <source>
        <dbReference type="EMBL" id="MDV2621980.1"/>
    </source>
</evidence>
<evidence type="ECO:0000256" key="2">
    <source>
        <dbReference type="SAM" id="MobiDB-lite"/>
    </source>
</evidence>